<gene>
    <name evidence="8" type="ORF">FH972_018976</name>
</gene>
<dbReference type="Pfam" id="PF00413">
    <property type="entry name" value="Peptidase_M10"/>
    <property type="match status" value="1"/>
</dbReference>
<evidence type="ECO:0000256" key="4">
    <source>
        <dbReference type="ARBA" id="ARBA00022833"/>
    </source>
</evidence>
<dbReference type="SUPFAM" id="SSF55486">
    <property type="entry name" value="Metalloproteases ('zincins'), catalytic domain"/>
    <property type="match status" value="1"/>
</dbReference>
<keyword evidence="9" id="KW-1185">Reference proteome</keyword>
<evidence type="ECO:0000256" key="1">
    <source>
        <dbReference type="ARBA" id="ARBA00022670"/>
    </source>
</evidence>
<dbReference type="GO" id="GO:0006508">
    <property type="term" value="P:proteolysis"/>
    <property type="evidence" value="ECO:0007669"/>
    <property type="project" value="UniProtKB-KW"/>
</dbReference>
<name>A0A5N6RNP9_9ROSI</name>
<feature type="binding site" evidence="6">
    <location>
        <position position="128"/>
    </location>
    <ligand>
        <name>Ca(2+)</name>
        <dbReference type="ChEBI" id="CHEBI:29108"/>
        <label>1</label>
    </ligand>
</feature>
<evidence type="ECO:0000313" key="9">
    <source>
        <dbReference type="Proteomes" id="UP000327013"/>
    </source>
</evidence>
<dbReference type="Gene3D" id="3.40.390.10">
    <property type="entry name" value="Collagenase (Catalytic Domain)"/>
    <property type="match status" value="1"/>
</dbReference>
<feature type="binding site" evidence="6">
    <location>
        <position position="94"/>
    </location>
    <ligand>
        <name>Zn(2+)</name>
        <dbReference type="ChEBI" id="CHEBI:29105"/>
        <label>1</label>
    </ligand>
</feature>
<feature type="domain" description="Peptidase metallopeptidase" evidence="7">
    <location>
        <begin position="21"/>
        <end position="194"/>
    </location>
</feature>
<dbReference type="InterPro" id="IPR006026">
    <property type="entry name" value="Peptidase_Metallo"/>
</dbReference>
<dbReference type="GO" id="GO:0031012">
    <property type="term" value="C:extracellular matrix"/>
    <property type="evidence" value="ECO:0007669"/>
    <property type="project" value="InterPro"/>
</dbReference>
<dbReference type="InterPro" id="IPR001818">
    <property type="entry name" value="Pept_M10_metallopeptidase"/>
</dbReference>
<feature type="binding site" evidence="6">
    <location>
        <position position="149"/>
    </location>
    <ligand>
        <name>Zn(2+)</name>
        <dbReference type="ChEBI" id="CHEBI:29105"/>
        <label>2</label>
        <note>catalytic</note>
    </ligand>
</feature>
<dbReference type="GO" id="GO:0030574">
    <property type="term" value="P:collagen catabolic process"/>
    <property type="evidence" value="ECO:0007669"/>
    <property type="project" value="TreeGrafter"/>
</dbReference>
<dbReference type="GO" id="GO:0030198">
    <property type="term" value="P:extracellular matrix organization"/>
    <property type="evidence" value="ECO:0007669"/>
    <property type="project" value="TreeGrafter"/>
</dbReference>
<proteinExistence type="predicted"/>
<dbReference type="PRINTS" id="PR00138">
    <property type="entry name" value="MATRIXIN"/>
</dbReference>
<comment type="cofactor">
    <cofactor evidence="6">
        <name>Ca(2+)</name>
        <dbReference type="ChEBI" id="CHEBI:29108"/>
    </cofactor>
    <text evidence="6">Can bind about 5 Ca(2+) ions per subunit.</text>
</comment>
<keyword evidence="1" id="KW-0645">Protease</keyword>
<dbReference type="OrthoDB" id="406838at2759"/>
<comment type="cofactor">
    <cofactor evidence="6">
        <name>Zn(2+)</name>
        <dbReference type="ChEBI" id="CHEBI:29105"/>
    </cofactor>
    <text evidence="6">Binds 2 Zn(2+) ions per subunit.</text>
</comment>
<keyword evidence="4 6" id="KW-0862">Zinc</keyword>
<feature type="binding site" evidence="6">
    <location>
        <position position="125"/>
    </location>
    <ligand>
        <name>Zn(2+)</name>
        <dbReference type="ChEBI" id="CHEBI:29105"/>
        <label>1</label>
    </ligand>
</feature>
<dbReference type="Proteomes" id="UP000327013">
    <property type="component" value="Chromosome 8"/>
</dbReference>
<keyword evidence="6" id="KW-0106">Calcium</keyword>
<feature type="binding site" evidence="6">
    <location>
        <position position="130"/>
    </location>
    <ligand>
        <name>Ca(2+)</name>
        <dbReference type="ChEBI" id="CHEBI:29108"/>
        <label>3</label>
    </ligand>
</feature>
<dbReference type="EMBL" id="CM017328">
    <property type="protein sequence ID" value="KAE8124066.1"/>
    <property type="molecule type" value="Genomic_DNA"/>
</dbReference>
<dbReference type="AlphaFoldDB" id="A0A5N6RNP9"/>
<evidence type="ECO:0000313" key="8">
    <source>
        <dbReference type="EMBL" id="KAE8124066.1"/>
    </source>
</evidence>
<dbReference type="PANTHER" id="PTHR10201">
    <property type="entry name" value="MATRIX METALLOPROTEINASE"/>
    <property type="match status" value="1"/>
</dbReference>
<feature type="active site" evidence="5">
    <location>
        <position position="150"/>
    </location>
</feature>
<organism evidence="8 9">
    <name type="scientific">Carpinus fangiana</name>
    <dbReference type="NCBI Taxonomy" id="176857"/>
    <lineage>
        <taxon>Eukaryota</taxon>
        <taxon>Viridiplantae</taxon>
        <taxon>Streptophyta</taxon>
        <taxon>Embryophyta</taxon>
        <taxon>Tracheophyta</taxon>
        <taxon>Spermatophyta</taxon>
        <taxon>Magnoliopsida</taxon>
        <taxon>eudicotyledons</taxon>
        <taxon>Gunneridae</taxon>
        <taxon>Pentapetalae</taxon>
        <taxon>rosids</taxon>
        <taxon>fabids</taxon>
        <taxon>Fagales</taxon>
        <taxon>Betulaceae</taxon>
        <taxon>Carpinus</taxon>
    </lineage>
</organism>
<feature type="binding site" evidence="6">
    <location>
        <position position="153"/>
    </location>
    <ligand>
        <name>Zn(2+)</name>
        <dbReference type="ChEBI" id="CHEBI:29105"/>
        <label>2</label>
        <note>catalytic</note>
    </ligand>
</feature>
<dbReference type="GO" id="GO:0008270">
    <property type="term" value="F:zinc ion binding"/>
    <property type="evidence" value="ECO:0007669"/>
    <property type="project" value="InterPro"/>
</dbReference>
<accession>A0A5N6RNP9</accession>
<dbReference type="InterPro" id="IPR024079">
    <property type="entry name" value="MetalloPept_cat_dom_sf"/>
</dbReference>
<reference evidence="8 9" key="1">
    <citation type="submission" date="2019-06" db="EMBL/GenBank/DDBJ databases">
        <title>A chromosomal-level reference genome of Carpinus fangiana (Coryloideae, Betulaceae).</title>
        <authorList>
            <person name="Yang X."/>
            <person name="Wang Z."/>
            <person name="Zhang L."/>
            <person name="Hao G."/>
            <person name="Liu J."/>
            <person name="Yang Y."/>
        </authorList>
    </citation>
    <scope>NUCLEOTIDE SEQUENCE [LARGE SCALE GENOMIC DNA]</scope>
    <source>
        <strain evidence="8">Cfa_2016G</strain>
        <tissue evidence="8">Leaf</tissue>
    </source>
</reference>
<evidence type="ECO:0000256" key="3">
    <source>
        <dbReference type="ARBA" id="ARBA00022801"/>
    </source>
</evidence>
<evidence type="ECO:0000259" key="7">
    <source>
        <dbReference type="SMART" id="SM00235"/>
    </source>
</evidence>
<feature type="binding site" evidence="6">
    <location>
        <position position="127"/>
    </location>
    <ligand>
        <name>Ca(2+)</name>
        <dbReference type="ChEBI" id="CHEBI:29108"/>
        <label>3</label>
    </ligand>
</feature>
<sequence length="204" mass="23167">MMVSRWCGGVADNNMGLDSILSTLWRQRWYKTKLSYGFDSSTVTSSPDILEKMRVATQQAFSDSEWQRNSEFTFIQNPPGAKSDIMIGFYGRNHEKGKRFEYESDAPDHCLAYASPLPFAEISFHVDDHENWSIDPTEDQLDLVSVALHEIGHVLGLGHLSAKDAVMYPVAHRGVGKRKLQHHDIAALAAMYNQWGRFLRTIFS</sequence>
<feature type="binding site" evidence="6">
    <location>
        <position position="167"/>
    </location>
    <ligand>
        <name>Zn(2+)</name>
        <dbReference type="ChEBI" id="CHEBI:29105"/>
        <label>2</label>
        <note>catalytic</note>
    </ligand>
</feature>
<evidence type="ECO:0000256" key="6">
    <source>
        <dbReference type="PIRSR" id="PIRSR621190-2"/>
    </source>
</evidence>
<keyword evidence="2 6" id="KW-0479">Metal-binding</keyword>
<feature type="binding site" evidence="6">
    <location>
        <position position="130"/>
    </location>
    <ligand>
        <name>Ca(2+)</name>
        <dbReference type="ChEBI" id="CHEBI:29108"/>
        <label>1</label>
    </ligand>
</feature>
<dbReference type="InterPro" id="IPR021190">
    <property type="entry name" value="Pept_M10A"/>
</dbReference>
<evidence type="ECO:0000256" key="5">
    <source>
        <dbReference type="PIRSR" id="PIRSR621190-1"/>
    </source>
</evidence>
<dbReference type="GO" id="GO:0004222">
    <property type="term" value="F:metalloendopeptidase activity"/>
    <property type="evidence" value="ECO:0007669"/>
    <property type="project" value="InterPro"/>
</dbReference>
<evidence type="ECO:0000256" key="2">
    <source>
        <dbReference type="ARBA" id="ARBA00022723"/>
    </source>
</evidence>
<protein>
    <recommendedName>
        <fullName evidence="7">Peptidase metallopeptidase domain-containing protein</fullName>
    </recommendedName>
</protein>
<feature type="binding site" evidence="6">
    <location>
        <position position="84"/>
    </location>
    <ligand>
        <name>Ca(2+)</name>
        <dbReference type="ChEBI" id="CHEBI:29108"/>
        <label>2</label>
    </ligand>
</feature>
<dbReference type="PANTHER" id="PTHR10201:SF213">
    <property type="entry name" value="METALLOENDOPROTEINASE 2-MMP-LIKE"/>
    <property type="match status" value="1"/>
</dbReference>
<keyword evidence="3" id="KW-0378">Hydrolase</keyword>
<dbReference type="SMART" id="SM00235">
    <property type="entry name" value="ZnMc"/>
    <property type="match status" value="1"/>
</dbReference>
<feature type="binding site" evidence="6">
    <location>
        <position position="159"/>
    </location>
    <ligand>
        <name>Zn(2+)</name>
        <dbReference type="ChEBI" id="CHEBI:29105"/>
        <label>2</label>
        <note>catalytic</note>
    </ligand>
</feature>
<feature type="binding site" evidence="6">
    <location>
        <position position="105"/>
    </location>
    <ligand>
        <name>Ca(2+)</name>
        <dbReference type="ChEBI" id="CHEBI:29108"/>
        <label>3</label>
    </ligand>
</feature>